<reference evidence="1" key="1">
    <citation type="submission" date="2021-11" db="EMBL/GenBank/DDBJ databases">
        <authorList>
            <person name="Han K."/>
            <person name="Zhu Y."/>
            <person name="Tong Y."/>
        </authorList>
    </citation>
    <scope>NUCLEOTIDE SEQUENCE</scope>
</reference>
<organism evidence="1 2">
    <name type="scientific">Klebsiella phage BUCT86</name>
    <dbReference type="NCBI Taxonomy" id="2900302"/>
    <lineage>
        <taxon>Viruses</taxon>
        <taxon>Duplodnaviria</taxon>
        <taxon>Heunggongvirae</taxon>
        <taxon>Uroviricota</taxon>
        <taxon>Caudoviricetes</taxon>
        <taxon>Autographivirales</taxon>
        <taxon>Autoscriptoviridae</taxon>
        <taxon>Slopekvirinae</taxon>
        <taxon>Drulisvirus</taxon>
        <taxon>Drulisvirus BUCT86</taxon>
    </lineage>
</organism>
<sequence>MGVVTWIKEKYAVHLLLKADSLQARAWDFRVAAHIYATRANKVRNEVSVHRYRLIRACAKARRKAYTLGALATATESKAHAFISKHKLKGFD</sequence>
<name>A0AAE9C750_9CAUD</name>
<proteinExistence type="predicted"/>
<protein>
    <submittedName>
        <fullName evidence="1">Uncharacterized protein</fullName>
    </submittedName>
</protein>
<dbReference type="Proteomes" id="UP000828295">
    <property type="component" value="Segment"/>
</dbReference>
<evidence type="ECO:0000313" key="1">
    <source>
        <dbReference type="EMBL" id="UFX84336.1"/>
    </source>
</evidence>
<accession>A0AAE9C750</accession>
<keyword evidence="2" id="KW-1185">Reference proteome</keyword>
<evidence type="ECO:0000313" key="2">
    <source>
        <dbReference type="Proteomes" id="UP000828295"/>
    </source>
</evidence>
<dbReference type="EMBL" id="OL474125">
    <property type="protein sequence ID" value="UFX84336.1"/>
    <property type="molecule type" value="Genomic_DNA"/>
</dbReference>